<name>A0ABU9PTT7_9BURK</name>
<dbReference type="RefSeq" id="WP_342828964.1">
    <property type="nucleotide sequence ID" value="NZ_JBANDC010000005.1"/>
</dbReference>
<evidence type="ECO:0000313" key="1">
    <source>
        <dbReference type="EMBL" id="MEM4987386.1"/>
    </source>
</evidence>
<sequence length="43" mass="4451">MPELAALATDDWPPMAMESLPAARAPMAAFPPNAVAPMPEATT</sequence>
<protein>
    <submittedName>
        <fullName evidence="1">Uncharacterized protein</fullName>
    </submittedName>
</protein>
<dbReference type="Proteomes" id="UP001495910">
    <property type="component" value="Unassembled WGS sequence"/>
</dbReference>
<evidence type="ECO:0000313" key="2">
    <source>
        <dbReference type="Proteomes" id="UP001495910"/>
    </source>
</evidence>
<dbReference type="EMBL" id="JBANDC010000005">
    <property type="protein sequence ID" value="MEM4987386.1"/>
    <property type="molecule type" value="Genomic_DNA"/>
</dbReference>
<reference evidence="1 2" key="1">
    <citation type="submission" date="2024-02" db="EMBL/GenBank/DDBJ databases">
        <title>Draft genome sequence of Collimonas sp. strain H4R21, an effective mineral-weathering bacterial strain isolated from the beech rhizosphere.</title>
        <authorList>
            <person name="Morin E."/>
            <person name="Uroz S."/>
            <person name="Leveau J.H.J."/>
            <person name="Kumar R."/>
            <person name="Rey M.W."/>
            <person name="Pham J."/>
        </authorList>
    </citation>
    <scope>NUCLEOTIDE SEQUENCE [LARGE SCALE GENOMIC DNA]</scope>
    <source>
        <strain evidence="1 2">H4R21</strain>
    </source>
</reference>
<gene>
    <name evidence="1" type="ORF">V8G57_08295</name>
</gene>
<keyword evidence="2" id="KW-1185">Reference proteome</keyword>
<accession>A0ABU9PTT7</accession>
<organism evidence="1 2">
    <name type="scientific">Collimonas rhizosphaerae</name>
    <dbReference type="NCBI Taxonomy" id="3126357"/>
    <lineage>
        <taxon>Bacteria</taxon>
        <taxon>Pseudomonadati</taxon>
        <taxon>Pseudomonadota</taxon>
        <taxon>Betaproteobacteria</taxon>
        <taxon>Burkholderiales</taxon>
        <taxon>Oxalobacteraceae</taxon>
        <taxon>Collimonas</taxon>
    </lineage>
</organism>
<proteinExistence type="predicted"/>
<comment type="caution">
    <text evidence="1">The sequence shown here is derived from an EMBL/GenBank/DDBJ whole genome shotgun (WGS) entry which is preliminary data.</text>
</comment>